<dbReference type="PANTHER" id="PTHR13720:SF13">
    <property type="entry name" value="CILIA- AND FLAGELLA-ASSOCIATED PROTEIN 251"/>
    <property type="match status" value="1"/>
</dbReference>
<dbReference type="PROSITE" id="PS00678">
    <property type="entry name" value="WD_REPEATS_1"/>
    <property type="match status" value="1"/>
</dbReference>
<evidence type="ECO:0000256" key="3">
    <source>
        <dbReference type="ARBA" id="ARBA00022737"/>
    </source>
</evidence>
<evidence type="ECO:0000256" key="6">
    <source>
        <dbReference type="PROSITE-ProRule" id="PRU00221"/>
    </source>
</evidence>
<keyword evidence="4" id="KW-0966">Cell projection</keyword>
<keyword evidence="2 6" id="KW-0853">WD repeat</keyword>
<dbReference type="Pfam" id="PF00400">
    <property type="entry name" value="WD40"/>
    <property type="match status" value="1"/>
</dbReference>
<dbReference type="PROSITE" id="PS50082">
    <property type="entry name" value="WD_REPEATS_2"/>
    <property type="match status" value="1"/>
</dbReference>
<comment type="caution">
    <text evidence="7">The sequence shown here is derived from an EMBL/GenBank/DDBJ whole genome shotgun (WGS) entry which is preliminary data.</text>
</comment>
<protein>
    <recommendedName>
        <fullName evidence="5">Cilia- and flagella-associated protein 251</fullName>
    </recommendedName>
</protein>
<evidence type="ECO:0000256" key="2">
    <source>
        <dbReference type="ARBA" id="ARBA00022574"/>
    </source>
</evidence>
<dbReference type="SUPFAM" id="SSF50978">
    <property type="entry name" value="WD40 repeat-like"/>
    <property type="match status" value="2"/>
</dbReference>
<accession>A0A250X9E1</accession>
<evidence type="ECO:0000256" key="4">
    <source>
        <dbReference type="ARBA" id="ARBA00023273"/>
    </source>
</evidence>
<dbReference type="InterPro" id="IPR011992">
    <property type="entry name" value="EF-hand-dom_pair"/>
</dbReference>
<sequence>MSEASQALALNWMYGTAIDVRGNVVNLSDGFSERVAFVAAHTAVIYDKRLQKQTFMQGHCNSISCILVTDDRGTIITADAGKESLLVLWNSKTGLPIQSINTPHKYGTIAMDISPDDEWLATVGAVDPETGEQEIALWSIPDTRVDSHVRPCVITSIPAGDMQLAVKFNMNDFKEIMTNGKRRVYFWSHQYPNSHRFKYYSPPLRSKDFKQVIGNFTMSVFIPGSPQALTATTDGDLVLWDEQGITAQMGTRATDRRASKLMRIHHSAINVLMTIGDYIVSGGEDGYIRFFDPLLRIVAWFEDLGIGPISGIAFSAAPPSKLSNTELADTINRFIAPDFVVTSTESRMIAVQTACFEEFEVTKRKGNVVLDAMLTSIVDVTTHPTRAEFAVLCSTGVLQRWDMVTHTCVATRTFSKMVSTKLSYSRDGTFLVTGFQGGFVHFLDTESLADVHSGRNTAADITKITCSTSGDQVAMADSVHHVLLYTHLPHKHGKRWEYVGRAQMHHQEVVGLLFGESPSGQTRLFSLGADSRMAEYDLENSQPATGLKLLDHIDTPTSILPTALSFAPPLQYYRHHSAETLLLTCDAQFKMRMYNADTRAAVTTFLGPTFGGPVTNLIMFKSASSDGAYLAYCTKERVVGLIAWPMDGDPAKTMGLIAHPGAIQSMAVSYDGRKLLTTGTDGTLAVWDVLPGVLGKMAEEAASGTGRWEKVISSPELMEELREYLLYTQIKAQGEDSMAARSIPGTIPAAMLPDMMRAAGYYPSEADIAVMNTHLGFIAASRDLDSIENVGFEDVLCLYANHRPLVEATHEDIVQAFLALGANPNNGKLPRDQLITLLQQIGESMSMEELSSTLDSLTGMRKAVKALPHTVDAPSFASDILGFERD</sequence>
<dbReference type="Gene3D" id="1.10.238.10">
    <property type="entry name" value="EF-hand"/>
    <property type="match status" value="1"/>
</dbReference>
<proteinExistence type="predicted"/>
<comment type="subcellular location">
    <subcellularLocation>
        <location evidence="1">Cell projection</location>
        <location evidence="1">Cilium</location>
    </subcellularLocation>
</comment>
<evidence type="ECO:0000256" key="1">
    <source>
        <dbReference type="ARBA" id="ARBA00004138"/>
    </source>
</evidence>
<dbReference type="InterPro" id="IPR001680">
    <property type="entry name" value="WD40_rpt"/>
</dbReference>
<reference evidence="7 8" key="1">
    <citation type="submission" date="2017-08" db="EMBL/GenBank/DDBJ databases">
        <title>Acidophilic green algal genome provides insights into adaptation to an acidic environment.</title>
        <authorList>
            <person name="Hirooka S."/>
            <person name="Hirose Y."/>
            <person name="Kanesaki Y."/>
            <person name="Higuchi S."/>
            <person name="Fujiwara T."/>
            <person name="Onuma R."/>
            <person name="Era A."/>
            <person name="Ohbayashi R."/>
            <person name="Uzuka A."/>
            <person name="Nozaki H."/>
            <person name="Yoshikawa H."/>
            <person name="Miyagishima S.Y."/>
        </authorList>
    </citation>
    <scope>NUCLEOTIDE SEQUENCE [LARGE SCALE GENOMIC DNA]</scope>
    <source>
        <strain evidence="7 8">NIES-2499</strain>
    </source>
</reference>
<dbReference type="OrthoDB" id="4899631at2759"/>
<dbReference type="PROSITE" id="PS50294">
    <property type="entry name" value="WD_REPEATS_REGION"/>
    <property type="match status" value="1"/>
</dbReference>
<evidence type="ECO:0000313" key="7">
    <source>
        <dbReference type="EMBL" id="GAX79688.1"/>
    </source>
</evidence>
<organism evidence="7 8">
    <name type="scientific">Chlamydomonas eustigma</name>
    <dbReference type="NCBI Taxonomy" id="1157962"/>
    <lineage>
        <taxon>Eukaryota</taxon>
        <taxon>Viridiplantae</taxon>
        <taxon>Chlorophyta</taxon>
        <taxon>core chlorophytes</taxon>
        <taxon>Chlorophyceae</taxon>
        <taxon>CS clade</taxon>
        <taxon>Chlamydomonadales</taxon>
        <taxon>Chlamydomonadaceae</taxon>
        <taxon>Chlamydomonas</taxon>
    </lineage>
</organism>
<feature type="repeat" description="WD" evidence="6">
    <location>
        <begin position="656"/>
        <end position="689"/>
    </location>
</feature>
<dbReference type="Gene3D" id="2.130.10.10">
    <property type="entry name" value="YVTN repeat-like/Quinoprotein amine dehydrogenase"/>
    <property type="match status" value="3"/>
</dbReference>
<dbReference type="SMART" id="SM00320">
    <property type="entry name" value="WD40"/>
    <property type="match status" value="7"/>
</dbReference>
<dbReference type="SUPFAM" id="SSF47473">
    <property type="entry name" value="EF-hand"/>
    <property type="match status" value="1"/>
</dbReference>
<keyword evidence="3" id="KW-0677">Repeat</keyword>
<dbReference type="InterPro" id="IPR036322">
    <property type="entry name" value="WD40_repeat_dom_sf"/>
</dbReference>
<dbReference type="AlphaFoldDB" id="A0A250X9E1"/>
<keyword evidence="8" id="KW-1185">Reference proteome</keyword>
<dbReference type="PANTHER" id="PTHR13720">
    <property type="entry name" value="WD-40 REPEAT PROTEIN"/>
    <property type="match status" value="1"/>
</dbReference>
<dbReference type="GO" id="GO:0031514">
    <property type="term" value="C:motile cilium"/>
    <property type="evidence" value="ECO:0007669"/>
    <property type="project" value="TreeGrafter"/>
</dbReference>
<dbReference type="STRING" id="1157962.A0A250X9E1"/>
<dbReference type="InterPro" id="IPR015943">
    <property type="entry name" value="WD40/YVTN_repeat-like_dom_sf"/>
</dbReference>
<dbReference type="EMBL" id="BEGY01000045">
    <property type="protein sequence ID" value="GAX79688.1"/>
    <property type="molecule type" value="Genomic_DNA"/>
</dbReference>
<dbReference type="Proteomes" id="UP000232323">
    <property type="component" value="Unassembled WGS sequence"/>
</dbReference>
<dbReference type="InterPro" id="IPR050630">
    <property type="entry name" value="WD_repeat_EMAP"/>
</dbReference>
<evidence type="ECO:0000256" key="5">
    <source>
        <dbReference type="ARBA" id="ARBA00040994"/>
    </source>
</evidence>
<gene>
    <name evidence="7" type="ORF">CEUSTIGMA_g7129.t1</name>
</gene>
<name>A0A250X9E1_9CHLO</name>
<dbReference type="InterPro" id="IPR019775">
    <property type="entry name" value="WD40_repeat_CS"/>
</dbReference>
<evidence type="ECO:0000313" key="8">
    <source>
        <dbReference type="Proteomes" id="UP000232323"/>
    </source>
</evidence>